<gene>
    <name evidence="1" type="ORF">MILVUS5_LOCUS13265</name>
</gene>
<evidence type="ECO:0000313" key="2">
    <source>
        <dbReference type="Proteomes" id="UP001177021"/>
    </source>
</evidence>
<protein>
    <submittedName>
        <fullName evidence="1">Uncharacterized protein</fullName>
    </submittedName>
</protein>
<keyword evidence="2" id="KW-1185">Reference proteome</keyword>
<reference evidence="1" key="1">
    <citation type="submission" date="2023-10" db="EMBL/GenBank/DDBJ databases">
        <authorList>
            <person name="Rodriguez Cubillos JULIANA M."/>
            <person name="De Vega J."/>
        </authorList>
    </citation>
    <scope>NUCLEOTIDE SEQUENCE</scope>
</reference>
<dbReference type="Proteomes" id="UP001177021">
    <property type="component" value="Unassembled WGS sequence"/>
</dbReference>
<name>A0ACB0JHM0_TRIPR</name>
<sequence length="94" mass="10850">MNTGMNPNKLFYTCKDRTCDFWDWAHPLNLNSCENGTKVLEVHMKLEQLNSNMEKEHKKFSKVLKDTGDDVKDIKNLLSVTAITPKSFHIKGTH</sequence>
<organism evidence="1 2">
    <name type="scientific">Trifolium pratense</name>
    <name type="common">Red clover</name>
    <dbReference type="NCBI Taxonomy" id="57577"/>
    <lineage>
        <taxon>Eukaryota</taxon>
        <taxon>Viridiplantae</taxon>
        <taxon>Streptophyta</taxon>
        <taxon>Embryophyta</taxon>
        <taxon>Tracheophyta</taxon>
        <taxon>Spermatophyta</taxon>
        <taxon>Magnoliopsida</taxon>
        <taxon>eudicotyledons</taxon>
        <taxon>Gunneridae</taxon>
        <taxon>Pentapetalae</taxon>
        <taxon>rosids</taxon>
        <taxon>fabids</taxon>
        <taxon>Fabales</taxon>
        <taxon>Fabaceae</taxon>
        <taxon>Papilionoideae</taxon>
        <taxon>50 kb inversion clade</taxon>
        <taxon>NPAAA clade</taxon>
        <taxon>Hologalegina</taxon>
        <taxon>IRL clade</taxon>
        <taxon>Trifolieae</taxon>
        <taxon>Trifolium</taxon>
    </lineage>
</organism>
<dbReference type="EMBL" id="CASHSV030000034">
    <property type="protein sequence ID" value="CAJ2644170.1"/>
    <property type="molecule type" value="Genomic_DNA"/>
</dbReference>
<accession>A0ACB0JHM0</accession>
<proteinExistence type="predicted"/>
<evidence type="ECO:0000313" key="1">
    <source>
        <dbReference type="EMBL" id="CAJ2644170.1"/>
    </source>
</evidence>
<comment type="caution">
    <text evidence="1">The sequence shown here is derived from an EMBL/GenBank/DDBJ whole genome shotgun (WGS) entry which is preliminary data.</text>
</comment>